<evidence type="ECO:0000256" key="9">
    <source>
        <dbReference type="ARBA" id="ARBA00023004"/>
    </source>
</evidence>
<evidence type="ECO:0000256" key="7">
    <source>
        <dbReference type="ARBA" id="ARBA00022989"/>
    </source>
</evidence>
<dbReference type="GO" id="GO:0004497">
    <property type="term" value="F:monooxygenase activity"/>
    <property type="evidence" value="ECO:0007669"/>
    <property type="project" value="UniProtKB-KW"/>
</dbReference>
<keyword evidence="4" id="KW-0349">Heme</keyword>
<evidence type="ECO:0000256" key="5">
    <source>
        <dbReference type="ARBA" id="ARBA00022692"/>
    </source>
</evidence>
<proteinExistence type="inferred from homology"/>
<evidence type="ECO:0000256" key="10">
    <source>
        <dbReference type="ARBA" id="ARBA00023033"/>
    </source>
</evidence>
<organism evidence="12 13">
    <name type="scientific">Hibiscus trionum</name>
    <name type="common">Flower of an hour</name>
    <dbReference type="NCBI Taxonomy" id="183268"/>
    <lineage>
        <taxon>Eukaryota</taxon>
        <taxon>Viridiplantae</taxon>
        <taxon>Streptophyta</taxon>
        <taxon>Embryophyta</taxon>
        <taxon>Tracheophyta</taxon>
        <taxon>Spermatophyta</taxon>
        <taxon>Magnoliopsida</taxon>
        <taxon>eudicotyledons</taxon>
        <taxon>Gunneridae</taxon>
        <taxon>Pentapetalae</taxon>
        <taxon>rosids</taxon>
        <taxon>malvids</taxon>
        <taxon>Malvales</taxon>
        <taxon>Malvaceae</taxon>
        <taxon>Malvoideae</taxon>
        <taxon>Hibiscus</taxon>
    </lineage>
</organism>
<dbReference type="InterPro" id="IPR001128">
    <property type="entry name" value="Cyt_P450"/>
</dbReference>
<comment type="similarity">
    <text evidence="3">Belongs to the cytochrome P450 family.</text>
</comment>
<dbReference type="SUPFAM" id="SSF48264">
    <property type="entry name" value="Cytochrome P450"/>
    <property type="match status" value="1"/>
</dbReference>
<protein>
    <submittedName>
        <fullName evidence="12">Cytochrome P450, family 72, subfamily A, polypeptide 7</fullName>
    </submittedName>
</protein>
<dbReference type="GO" id="GO:0016705">
    <property type="term" value="F:oxidoreductase activity, acting on paired donors, with incorporation or reduction of molecular oxygen"/>
    <property type="evidence" value="ECO:0007669"/>
    <property type="project" value="InterPro"/>
</dbReference>
<keyword evidence="6" id="KW-0479">Metal-binding</keyword>
<gene>
    <name evidence="12" type="ORF">HRI_003851300</name>
</gene>
<dbReference type="AlphaFoldDB" id="A0A9W7IT30"/>
<dbReference type="PANTHER" id="PTHR24282">
    <property type="entry name" value="CYTOCHROME P450 FAMILY MEMBER"/>
    <property type="match status" value="1"/>
</dbReference>
<dbReference type="InterPro" id="IPR050665">
    <property type="entry name" value="Cytochrome_P450_Monooxygen"/>
</dbReference>
<dbReference type="GO" id="GO:0005506">
    <property type="term" value="F:iron ion binding"/>
    <property type="evidence" value="ECO:0007669"/>
    <property type="project" value="InterPro"/>
</dbReference>
<keyword evidence="8" id="KW-0560">Oxidoreductase</keyword>
<name>A0A9W7IT30_HIBTR</name>
<dbReference type="PANTHER" id="PTHR24282:SF226">
    <property type="entry name" value="CYTOCHROME P450 CYP749A22-LIKE"/>
    <property type="match status" value="1"/>
</dbReference>
<accession>A0A9W7IT30</accession>
<evidence type="ECO:0000256" key="8">
    <source>
        <dbReference type="ARBA" id="ARBA00023002"/>
    </source>
</evidence>
<evidence type="ECO:0000256" key="3">
    <source>
        <dbReference type="ARBA" id="ARBA00010617"/>
    </source>
</evidence>
<comment type="caution">
    <text evidence="12">The sequence shown here is derived from an EMBL/GenBank/DDBJ whole genome shotgun (WGS) entry which is preliminary data.</text>
</comment>
<keyword evidence="10" id="KW-0503">Monooxygenase</keyword>
<evidence type="ECO:0000313" key="13">
    <source>
        <dbReference type="Proteomes" id="UP001165190"/>
    </source>
</evidence>
<keyword evidence="13" id="KW-1185">Reference proteome</keyword>
<keyword evidence="5" id="KW-0812">Transmembrane</keyword>
<evidence type="ECO:0000256" key="2">
    <source>
        <dbReference type="ARBA" id="ARBA00004167"/>
    </source>
</evidence>
<keyword evidence="7" id="KW-1133">Transmembrane helix</keyword>
<keyword evidence="11" id="KW-0472">Membrane</keyword>
<dbReference type="InterPro" id="IPR036396">
    <property type="entry name" value="Cyt_P450_sf"/>
</dbReference>
<evidence type="ECO:0000313" key="12">
    <source>
        <dbReference type="EMBL" id="GMJ01821.1"/>
    </source>
</evidence>
<dbReference type="Gene3D" id="1.10.630.10">
    <property type="entry name" value="Cytochrome P450"/>
    <property type="match status" value="1"/>
</dbReference>
<dbReference type="Pfam" id="PF00067">
    <property type="entry name" value="p450"/>
    <property type="match status" value="1"/>
</dbReference>
<dbReference type="GO" id="GO:0016020">
    <property type="term" value="C:membrane"/>
    <property type="evidence" value="ECO:0007669"/>
    <property type="project" value="UniProtKB-SubCell"/>
</dbReference>
<dbReference type="EMBL" id="BSYR01000035">
    <property type="protein sequence ID" value="GMJ01821.1"/>
    <property type="molecule type" value="Genomic_DNA"/>
</dbReference>
<evidence type="ECO:0000256" key="6">
    <source>
        <dbReference type="ARBA" id="ARBA00022723"/>
    </source>
</evidence>
<comment type="subcellular location">
    <subcellularLocation>
        <location evidence="2">Membrane</location>
        <topology evidence="2">Single-pass membrane protein</topology>
    </subcellularLocation>
</comment>
<evidence type="ECO:0000256" key="1">
    <source>
        <dbReference type="ARBA" id="ARBA00001971"/>
    </source>
</evidence>
<reference evidence="12" key="1">
    <citation type="submission" date="2023-05" db="EMBL/GenBank/DDBJ databases">
        <title>Genome and transcriptome analyses reveal genes involved in the formation of fine ridges on petal epidermal cells in Hibiscus trionum.</title>
        <authorList>
            <person name="Koshimizu S."/>
            <person name="Masuda S."/>
            <person name="Ishii T."/>
            <person name="Shirasu K."/>
            <person name="Hoshino A."/>
            <person name="Arita M."/>
        </authorList>
    </citation>
    <scope>NUCLEOTIDE SEQUENCE</scope>
    <source>
        <strain evidence="12">Hamamatsu line</strain>
    </source>
</reference>
<comment type="cofactor">
    <cofactor evidence="1">
        <name>heme</name>
        <dbReference type="ChEBI" id="CHEBI:30413"/>
    </cofactor>
</comment>
<evidence type="ECO:0000256" key="4">
    <source>
        <dbReference type="ARBA" id="ARBA00022617"/>
    </source>
</evidence>
<dbReference type="OrthoDB" id="1470350at2759"/>
<dbReference type="GO" id="GO:0020037">
    <property type="term" value="F:heme binding"/>
    <property type="evidence" value="ECO:0007669"/>
    <property type="project" value="InterPro"/>
</dbReference>
<evidence type="ECO:0000256" key="11">
    <source>
        <dbReference type="ARBA" id="ARBA00023136"/>
    </source>
</evidence>
<keyword evidence="9" id="KW-0408">Iron</keyword>
<dbReference type="Proteomes" id="UP001165190">
    <property type="component" value="Unassembled WGS sequence"/>
</dbReference>
<sequence length="119" mass="13663">MTMIVNETLRLYGPLTLLLREVRKEVRLRKLVFPANIDLLLPNMALHHDPHLWGDDVHLFKPERFAEGIARETKIAISMILQCYTISLSPAYVHSPMSIITLRAQHGIQIMLESLHNDA</sequence>